<feature type="transmembrane region" description="Helical" evidence="3">
    <location>
        <begin position="89"/>
        <end position="121"/>
    </location>
</feature>
<accession>A0A059F979</accession>
<dbReference type="RefSeq" id="WP_051597692.1">
    <property type="nucleotide sequence ID" value="NZ_ARYJ01000009.1"/>
</dbReference>
<proteinExistence type="inferred from homology"/>
<dbReference type="PRINTS" id="PR00864">
    <property type="entry name" value="PREPILNPTASE"/>
</dbReference>
<organism evidence="5 6">
    <name type="scientific">Hyphomonas jannaschiana VP2</name>
    <dbReference type="NCBI Taxonomy" id="1280952"/>
    <lineage>
        <taxon>Bacteria</taxon>
        <taxon>Pseudomonadati</taxon>
        <taxon>Pseudomonadota</taxon>
        <taxon>Alphaproteobacteria</taxon>
        <taxon>Hyphomonadales</taxon>
        <taxon>Hyphomonadaceae</taxon>
        <taxon>Hyphomonas</taxon>
    </lineage>
</organism>
<evidence type="ECO:0000256" key="1">
    <source>
        <dbReference type="ARBA" id="ARBA00005801"/>
    </source>
</evidence>
<dbReference type="AlphaFoldDB" id="A0A059F979"/>
<keyword evidence="3" id="KW-0812">Transmembrane</keyword>
<feature type="transmembrane region" description="Helical" evidence="3">
    <location>
        <begin position="133"/>
        <end position="153"/>
    </location>
</feature>
<dbReference type="Gene3D" id="1.20.120.1220">
    <property type="match status" value="1"/>
</dbReference>
<evidence type="ECO:0000256" key="2">
    <source>
        <dbReference type="RuleBase" id="RU003793"/>
    </source>
</evidence>
<protein>
    <submittedName>
        <fullName evidence="5">Peptidase A24A, prepilin type IV</fullName>
    </submittedName>
</protein>
<dbReference type="InterPro" id="IPR000045">
    <property type="entry name" value="Prepilin_IV_endopep_pep"/>
</dbReference>
<evidence type="ECO:0000313" key="6">
    <source>
        <dbReference type="Proteomes" id="UP000024816"/>
    </source>
</evidence>
<dbReference type="STRING" id="1280952.HJA_13270"/>
<dbReference type="eggNOG" id="COG1989">
    <property type="taxonomic scope" value="Bacteria"/>
</dbReference>
<comment type="caution">
    <text evidence="5">The sequence shown here is derived from an EMBL/GenBank/DDBJ whole genome shotgun (WGS) entry which is preliminary data.</text>
</comment>
<gene>
    <name evidence="5" type="ORF">HJA_13270</name>
</gene>
<dbReference type="InterPro" id="IPR050882">
    <property type="entry name" value="Prepilin_peptidase/N-MTase"/>
</dbReference>
<dbReference type="PANTHER" id="PTHR30487:SF0">
    <property type="entry name" value="PREPILIN LEADER PEPTIDASE_N-METHYLTRANSFERASE-RELATED"/>
    <property type="match status" value="1"/>
</dbReference>
<feature type="transmembrane region" description="Helical" evidence="3">
    <location>
        <begin position="44"/>
        <end position="69"/>
    </location>
</feature>
<dbReference type="GO" id="GO:0005886">
    <property type="term" value="C:plasma membrane"/>
    <property type="evidence" value="ECO:0007669"/>
    <property type="project" value="TreeGrafter"/>
</dbReference>
<dbReference type="GO" id="GO:0006465">
    <property type="term" value="P:signal peptide processing"/>
    <property type="evidence" value="ECO:0007669"/>
    <property type="project" value="TreeGrafter"/>
</dbReference>
<dbReference type="GO" id="GO:0004190">
    <property type="term" value="F:aspartic-type endopeptidase activity"/>
    <property type="evidence" value="ECO:0007669"/>
    <property type="project" value="InterPro"/>
</dbReference>
<dbReference type="PATRIC" id="fig|1280952.3.peg.2655"/>
<reference evidence="5 6" key="1">
    <citation type="journal article" date="2014" name="Antonie Van Leeuwenhoek">
        <title>Hyphomonas beringensis sp. nov. and Hyphomonas chukchiensis sp. nov., isolated from surface seawater of the Bering Sea and Chukchi Sea.</title>
        <authorList>
            <person name="Li C."/>
            <person name="Lai Q."/>
            <person name="Li G."/>
            <person name="Dong C."/>
            <person name="Wang J."/>
            <person name="Liao Y."/>
            <person name="Shao Z."/>
        </authorList>
    </citation>
    <scope>NUCLEOTIDE SEQUENCE [LARGE SCALE GENOMIC DNA]</scope>
    <source>
        <strain evidence="5 6">VP2</strain>
    </source>
</reference>
<evidence type="ECO:0000259" key="4">
    <source>
        <dbReference type="Pfam" id="PF01478"/>
    </source>
</evidence>
<keyword evidence="3" id="KW-1133">Transmembrane helix</keyword>
<dbReference type="PANTHER" id="PTHR30487">
    <property type="entry name" value="TYPE 4 PREPILIN-LIKE PROTEINS LEADER PEPTIDE-PROCESSING ENZYME"/>
    <property type="match status" value="1"/>
</dbReference>
<comment type="similarity">
    <text evidence="1 2">Belongs to the peptidase A24 family.</text>
</comment>
<evidence type="ECO:0000256" key="3">
    <source>
        <dbReference type="SAM" id="Phobius"/>
    </source>
</evidence>
<dbReference type="InterPro" id="IPR014032">
    <property type="entry name" value="Peptidase_A24A_bac"/>
</dbReference>
<dbReference type="Proteomes" id="UP000024816">
    <property type="component" value="Unassembled WGS sequence"/>
</dbReference>
<sequence length="154" mass="16371">MNTDVLLWAIVLLPALAALSWIDLRTMRLPDVLTLPLIGAGMVQYWYFTGSVWAAIVGALAGYLFFVVVEKSYRALRGSDGLGRGDAKLLAAGGAWCGWIGLPWIVLIASSSGLLIAGALMLTSRKPSGLMPFGPFLAVGIALVWAAQLRALLI</sequence>
<dbReference type="Pfam" id="PF01478">
    <property type="entry name" value="Peptidase_A24"/>
    <property type="match status" value="1"/>
</dbReference>
<name>A0A059F979_9PROT</name>
<feature type="domain" description="Prepilin type IV endopeptidase peptidase" evidence="4">
    <location>
        <begin position="10"/>
        <end position="117"/>
    </location>
</feature>
<keyword evidence="3" id="KW-0472">Membrane</keyword>
<dbReference type="EMBL" id="ARYJ01000009">
    <property type="protein sequence ID" value="KCZ87174.1"/>
    <property type="molecule type" value="Genomic_DNA"/>
</dbReference>
<evidence type="ECO:0000313" key="5">
    <source>
        <dbReference type="EMBL" id="KCZ87174.1"/>
    </source>
</evidence>
<keyword evidence="6" id="KW-1185">Reference proteome</keyword>